<dbReference type="PANTHER" id="PTHR35352">
    <property type="entry name" value="COILED-COIL DOMAIN-CONTAINING PROTEIN 150"/>
    <property type="match status" value="1"/>
</dbReference>
<reference evidence="4" key="1">
    <citation type="submission" date="2021-10" db="EMBL/GenBank/DDBJ databases">
        <title>Tropical sea cucumber genome reveals ecological adaptation and Cuvierian tubules defense mechanism.</title>
        <authorList>
            <person name="Chen T."/>
        </authorList>
    </citation>
    <scope>NUCLEOTIDE SEQUENCE</scope>
    <source>
        <strain evidence="4">Nanhai2018</strain>
        <tissue evidence="4">Muscle</tissue>
    </source>
</reference>
<gene>
    <name evidence="4" type="ORF">HOLleu_38606</name>
</gene>
<feature type="region of interest" description="Disordered" evidence="2">
    <location>
        <begin position="218"/>
        <end position="247"/>
    </location>
</feature>
<dbReference type="OrthoDB" id="416454at2759"/>
<dbReference type="EMBL" id="JAIZAY010000021">
    <property type="protein sequence ID" value="KAJ8021416.1"/>
    <property type="molecule type" value="Genomic_DNA"/>
</dbReference>
<keyword evidence="3" id="KW-1133">Transmembrane helix</keyword>
<proteinExistence type="predicted"/>
<evidence type="ECO:0000313" key="4">
    <source>
        <dbReference type="EMBL" id="KAJ8021416.1"/>
    </source>
</evidence>
<accession>A0A9Q0YH77</accession>
<organism evidence="4 5">
    <name type="scientific">Holothuria leucospilota</name>
    <name type="common">Black long sea cucumber</name>
    <name type="synonym">Mertensiothuria leucospilota</name>
    <dbReference type="NCBI Taxonomy" id="206669"/>
    <lineage>
        <taxon>Eukaryota</taxon>
        <taxon>Metazoa</taxon>
        <taxon>Echinodermata</taxon>
        <taxon>Eleutherozoa</taxon>
        <taxon>Echinozoa</taxon>
        <taxon>Holothuroidea</taxon>
        <taxon>Aspidochirotacea</taxon>
        <taxon>Aspidochirotida</taxon>
        <taxon>Holothuriidae</taxon>
        <taxon>Holothuria</taxon>
    </lineage>
</organism>
<dbReference type="Gene3D" id="1.10.287.1490">
    <property type="match status" value="1"/>
</dbReference>
<protein>
    <submittedName>
        <fullName evidence="4">Uncharacterized protein</fullName>
    </submittedName>
</protein>
<feature type="coiled-coil region" evidence="1">
    <location>
        <begin position="16"/>
        <end position="89"/>
    </location>
</feature>
<comment type="caution">
    <text evidence="4">The sequence shown here is derived from an EMBL/GenBank/DDBJ whole genome shotgun (WGS) entry which is preliminary data.</text>
</comment>
<dbReference type="InterPro" id="IPR038807">
    <property type="entry name" value="CCDC150"/>
</dbReference>
<evidence type="ECO:0000256" key="2">
    <source>
        <dbReference type="SAM" id="MobiDB-lite"/>
    </source>
</evidence>
<keyword evidence="3" id="KW-0472">Membrane</keyword>
<keyword evidence="1" id="KW-0175">Coiled coil</keyword>
<evidence type="ECO:0000256" key="3">
    <source>
        <dbReference type="SAM" id="Phobius"/>
    </source>
</evidence>
<keyword evidence="3" id="KW-0812">Transmembrane</keyword>
<name>A0A9Q0YH77_HOLLE</name>
<evidence type="ECO:0000256" key="1">
    <source>
        <dbReference type="SAM" id="Coils"/>
    </source>
</evidence>
<keyword evidence="5" id="KW-1185">Reference proteome</keyword>
<dbReference type="Proteomes" id="UP001152320">
    <property type="component" value="Chromosome 21"/>
</dbReference>
<sequence>MNLFCPLQVESIQRDLSETKEDNHHLHQTLEELSQTNIQLQTALNSLQGQLDSQRREHQLFTESSEMEKSDLNHQIELLQEKVGSTQAQLNSQKSLVNKRTQKEISSLRQAHLEVTSRVGDLSQKNNELHQKISELEGTVSKLKDRIKSQKSQMDSYRDLKEKNADLSKENAILNSRLRDFEGVKKNFITKNKEQTATISAFMKEVEQLQLELKELSHDQKGAVSKNDRDAKHRENRLHRLEKENASLRDRLHETELDKSDLEMKLAEVSSESEEISKHLQDADKWFQQKYSGLQQQLIDANKGKEVLKQTISEQAQELRKEKLKSNEQTQRAYEMIRASRQTLGKLAVQMEKDHIESKSQMHFLARRVQAEKDHSIYTEGKYKRMLVCTLLFLKLYLLFFVIFVPKSREVVLVQLVLAPLLTNSALPG</sequence>
<dbReference type="PANTHER" id="PTHR35352:SF1">
    <property type="entry name" value="COILED-COIL DOMAIN-CONTAINING PROTEIN 150"/>
    <property type="match status" value="1"/>
</dbReference>
<feature type="transmembrane region" description="Helical" evidence="3">
    <location>
        <begin position="386"/>
        <end position="405"/>
    </location>
</feature>
<dbReference type="AlphaFoldDB" id="A0A9Q0YH77"/>
<evidence type="ECO:0000313" key="5">
    <source>
        <dbReference type="Proteomes" id="UP001152320"/>
    </source>
</evidence>